<dbReference type="SUPFAM" id="SSF63712">
    <property type="entry name" value="Nicotinic receptor ligand binding domain-like"/>
    <property type="match status" value="1"/>
</dbReference>
<keyword evidence="4 6" id="KW-0472">Membrane</keyword>
<dbReference type="Gene3D" id="2.70.170.10">
    <property type="entry name" value="Neurotransmitter-gated ion-channel ligand-binding domain"/>
    <property type="match status" value="1"/>
</dbReference>
<evidence type="ECO:0000256" key="2">
    <source>
        <dbReference type="ARBA" id="ARBA00022692"/>
    </source>
</evidence>
<evidence type="ECO:0000256" key="3">
    <source>
        <dbReference type="ARBA" id="ARBA00022989"/>
    </source>
</evidence>
<feature type="compositionally biased region" description="Basic and acidic residues" evidence="5">
    <location>
        <begin position="406"/>
        <end position="416"/>
    </location>
</feature>
<dbReference type="InterPro" id="IPR038050">
    <property type="entry name" value="Neuro_actylchol_rec"/>
</dbReference>
<name>A0A7M7PUX6_STRPU</name>
<dbReference type="GO" id="GO:0005230">
    <property type="term" value="F:extracellular ligand-gated monoatomic ion channel activity"/>
    <property type="evidence" value="ECO:0007669"/>
    <property type="project" value="InterPro"/>
</dbReference>
<dbReference type="InterPro" id="IPR036734">
    <property type="entry name" value="Neur_chan_lig-bd_sf"/>
</dbReference>
<feature type="transmembrane region" description="Helical" evidence="6">
    <location>
        <begin position="233"/>
        <end position="256"/>
    </location>
</feature>
<comment type="subcellular location">
    <subcellularLocation>
        <location evidence="1">Membrane</location>
        <topology evidence="1">Multi-pass membrane protein</topology>
    </subcellularLocation>
</comment>
<feature type="transmembrane region" description="Helical" evidence="6">
    <location>
        <begin position="328"/>
        <end position="351"/>
    </location>
</feature>
<feature type="region of interest" description="Disordered" evidence="5">
    <location>
        <begin position="379"/>
        <end position="416"/>
    </location>
</feature>
<evidence type="ECO:0000259" key="7">
    <source>
        <dbReference type="Pfam" id="PF02931"/>
    </source>
</evidence>
<dbReference type="InterPro" id="IPR006202">
    <property type="entry name" value="Neur_chan_lig-bd"/>
</dbReference>
<reference evidence="10" key="1">
    <citation type="submission" date="2015-02" db="EMBL/GenBank/DDBJ databases">
        <title>Genome sequencing for Strongylocentrotus purpuratus.</title>
        <authorList>
            <person name="Murali S."/>
            <person name="Liu Y."/>
            <person name="Vee V."/>
            <person name="English A."/>
            <person name="Wang M."/>
            <person name="Skinner E."/>
            <person name="Han Y."/>
            <person name="Muzny D.M."/>
            <person name="Worley K.C."/>
            <person name="Gibbs R.A."/>
        </authorList>
    </citation>
    <scope>NUCLEOTIDE SEQUENCE</scope>
</reference>
<dbReference type="Pfam" id="PF02931">
    <property type="entry name" value="Neur_chan_LBD"/>
    <property type="match status" value="1"/>
</dbReference>
<dbReference type="AlphaFoldDB" id="A0A7M7PUX6"/>
<evidence type="ECO:0000256" key="6">
    <source>
        <dbReference type="SAM" id="Phobius"/>
    </source>
</evidence>
<keyword evidence="3 6" id="KW-1133">Transmembrane helix</keyword>
<dbReference type="FunFam" id="2.70.170.10:FF:000053">
    <property type="entry name" value="Predicted protein"/>
    <property type="match status" value="1"/>
</dbReference>
<keyword evidence="2 6" id="KW-0812">Transmembrane</keyword>
<keyword evidence="10" id="KW-1185">Reference proteome</keyword>
<dbReference type="OMA" id="SSEVWHK"/>
<feature type="transmembrane region" description="Helical" evidence="6">
    <location>
        <begin position="262"/>
        <end position="280"/>
    </location>
</feature>
<dbReference type="EnsemblMetazoa" id="XM_031000293">
    <property type="protein sequence ID" value="XP_030856153"/>
    <property type="gene ID" value="LOC105437930"/>
</dbReference>
<organism evidence="9 10">
    <name type="scientific">Strongylocentrotus purpuratus</name>
    <name type="common">Purple sea urchin</name>
    <dbReference type="NCBI Taxonomy" id="7668"/>
    <lineage>
        <taxon>Eukaryota</taxon>
        <taxon>Metazoa</taxon>
        <taxon>Echinodermata</taxon>
        <taxon>Eleutherozoa</taxon>
        <taxon>Echinozoa</taxon>
        <taxon>Echinoidea</taxon>
        <taxon>Euechinoidea</taxon>
        <taxon>Echinacea</taxon>
        <taxon>Camarodonta</taxon>
        <taxon>Echinidea</taxon>
        <taxon>Strongylocentrotidae</taxon>
        <taxon>Strongylocentrotus</taxon>
    </lineage>
</organism>
<dbReference type="EnsemblMetazoa" id="XM_031000294">
    <property type="protein sequence ID" value="XP_030856154"/>
    <property type="gene ID" value="LOC105437930"/>
</dbReference>
<dbReference type="FunFam" id="1.20.58.390:FF:000100">
    <property type="entry name" value="Predicted protein"/>
    <property type="match status" value="1"/>
</dbReference>
<dbReference type="InterPro" id="IPR006029">
    <property type="entry name" value="Neurotrans-gated_channel_TM"/>
</dbReference>
<dbReference type="Proteomes" id="UP000007110">
    <property type="component" value="Unassembled WGS sequence"/>
</dbReference>
<dbReference type="SUPFAM" id="SSF90112">
    <property type="entry name" value="Neurotransmitter-gated ion-channel transmembrane pore"/>
    <property type="match status" value="1"/>
</dbReference>
<dbReference type="InterPro" id="IPR036719">
    <property type="entry name" value="Neuro-gated_channel_TM_sf"/>
</dbReference>
<dbReference type="InParanoid" id="A0A7M7PUX6"/>
<dbReference type="Pfam" id="PF02932">
    <property type="entry name" value="Neur_chan_memb"/>
    <property type="match status" value="1"/>
</dbReference>
<feature type="domain" description="Neurotransmitter-gated ion-channel transmembrane" evidence="8">
    <location>
        <begin position="243"/>
        <end position="316"/>
    </location>
</feature>
<protein>
    <submittedName>
        <fullName evidence="9">Uncharacterized protein</fullName>
    </submittedName>
</protein>
<evidence type="ECO:0000313" key="9">
    <source>
        <dbReference type="EnsemblMetazoa" id="XP_030856153"/>
    </source>
</evidence>
<dbReference type="PANTHER" id="PTHR18945">
    <property type="entry name" value="NEUROTRANSMITTER GATED ION CHANNEL"/>
    <property type="match status" value="1"/>
</dbReference>
<feature type="domain" description="Neurotransmitter-gated ion-channel ligand-binding" evidence="7">
    <location>
        <begin position="38"/>
        <end position="228"/>
    </location>
</feature>
<evidence type="ECO:0000256" key="1">
    <source>
        <dbReference type="ARBA" id="ARBA00004141"/>
    </source>
</evidence>
<proteinExistence type="predicted"/>
<dbReference type="GeneID" id="105437930"/>
<dbReference type="GO" id="GO:0004888">
    <property type="term" value="F:transmembrane signaling receptor activity"/>
    <property type="evidence" value="ECO:0007669"/>
    <property type="project" value="InterPro"/>
</dbReference>
<reference evidence="9" key="2">
    <citation type="submission" date="2021-01" db="UniProtKB">
        <authorList>
            <consortium name="EnsemblMetazoa"/>
        </authorList>
    </citation>
    <scope>IDENTIFICATION</scope>
</reference>
<evidence type="ECO:0000259" key="8">
    <source>
        <dbReference type="Pfam" id="PF02932"/>
    </source>
</evidence>
<evidence type="ECO:0000313" key="10">
    <source>
        <dbReference type="Proteomes" id="UP000007110"/>
    </source>
</evidence>
<dbReference type="RefSeq" id="XP_030856154.1">
    <property type="nucleotide sequence ID" value="XM_031000294.1"/>
</dbReference>
<dbReference type="Gene3D" id="1.20.58.390">
    <property type="entry name" value="Neurotransmitter-gated ion-channel transmembrane domain"/>
    <property type="match status" value="1"/>
</dbReference>
<sequence length="416" mass="47745">MASGDNMEAVAASMTRMEKLLEKIEDNGRTEDVVHKKRTDGHKVYCRMRVNIITIGDIDTIREEFTCELALTVKWKEPALKGMKAEDIDWGEQWDPRIYFFNAVSTDKYEVKKRLGLKSPDDDEDDPVPDAQLSIRMKGVFKSSMKLNEFPFDYQNLTIKIMSDWPRKVTEFCKDMSQKDSVRTDTFTGEQEWELQKHVSAHQVEEEKMTSGAVNAYPLYNVVVNVKRKASYYMWNVALIMFLITPLAFTSYAVSADAPEDRLSVTLTLLLTAVAFKFVVSQSLPNTSYQTLLDYYVLWCMMFLCLVVVQNAVASLFSSDKVWEHFDLPSLCVLGGLTVLVNIIFIIISCYKSRKVGHQMQQATSKYNDLCEEIKSNKGRSRNYKESTMGEMSIQEERAPLSNPDPPREKGRYEKV</sequence>
<dbReference type="OrthoDB" id="5975154at2759"/>
<dbReference type="KEGG" id="spu:105437930"/>
<evidence type="ECO:0000256" key="4">
    <source>
        <dbReference type="ARBA" id="ARBA00023136"/>
    </source>
</evidence>
<accession>A0A7M7PUX6</accession>
<dbReference type="InterPro" id="IPR006201">
    <property type="entry name" value="Neur_channel"/>
</dbReference>
<evidence type="ECO:0000256" key="5">
    <source>
        <dbReference type="SAM" id="MobiDB-lite"/>
    </source>
</evidence>
<dbReference type="GO" id="GO:0016020">
    <property type="term" value="C:membrane"/>
    <property type="evidence" value="ECO:0007669"/>
    <property type="project" value="UniProtKB-SubCell"/>
</dbReference>
<dbReference type="RefSeq" id="XP_030856153.1">
    <property type="nucleotide sequence ID" value="XM_031000293.1"/>
</dbReference>
<feature type="transmembrane region" description="Helical" evidence="6">
    <location>
        <begin position="292"/>
        <end position="316"/>
    </location>
</feature>